<dbReference type="PROSITE" id="PS00606">
    <property type="entry name" value="KS3_1"/>
    <property type="match status" value="1"/>
</dbReference>
<dbReference type="InterPro" id="IPR036736">
    <property type="entry name" value="ACP-like_sf"/>
</dbReference>
<dbReference type="InterPro" id="IPR016035">
    <property type="entry name" value="Acyl_Trfase/lysoPLipase"/>
</dbReference>
<dbReference type="InterPro" id="IPR049900">
    <property type="entry name" value="PKS_mFAS_DH"/>
</dbReference>
<dbReference type="Pfam" id="PF00109">
    <property type="entry name" value="ketoacyl-synt"/>
    <property type="match status" value="1"/>
</dbReference>
<dbReference type="CDD" id="cd05274">
    <property type="entry name" value="KR_FAS_SDR_x"/>
    <property type="match status" value="1"/>
</dbReference>
<feature type="domain" description="PKS/mFAS DH" evidence="9">
    <location>
        <begin position="938"/>
        <end position="1206"/>
    </location>
</feature>
<dbReference type="Proteomes" id="UP000306584">
    <property type="component" value="Unassembled WGS sequence"/>
</dbReference>
<dbReference type="SMART" id="SM00823">
    <property type="entry name" value="PKS_PP"/>
    <property type="match status" value="1"/>
</dbReference>
<comment type="caution">
    <text evidence="10">The sequence shown here is derived from an EMBL/GenBank/DDBJ whole genome shotgun (WGS) entry which is preliminary data.</text>
</comment>
<dbReference type="GO" id="GO:0044550">
    <property type="term" value="P:secondary metabolite biosynthetic process"/>
    <property type="evidence" value="ECO:0007669"/>
    <property type="project" value="TreeGrafter"/>
</dbReference>
<dbReference type="InterPro" id="IPR018201">
    <property type="entry name" value="Ketoacyl_synth_AS"/>
</dbReference>
<dbReference type="SMART" id="SM00827">
    <property type="entry name" value="PKS_AT"/>
    <property type="match status" value="1"/>
</dbReference>
<evidence type="ECO:0000256" key="1">
    <source>
        <dbReference type="ARBA" id="ARBA00022450"/>
    </source>
</evidence>
<dbReference type="InterPro" id="IPR016039">
    <property type="entry name" value="Thiolase-like"/>
</dbReference>
<accession>A0A4S9LAR7</accession>
<dbReference type="EMBL" id="QZBD01000158">
    <property type="protein sequence ID" value="THY26009.1"/>
    <property type="molecule type" value="Genomic_DNA"/>
</dbReference>
<dbReference type="PROSITE" id="PS50075">
    <property type="entry name" value="CARRIER"/>
    <property type="match status" value="1"/>
</dbReference>
<dbReference type="InterPro" id="IPR036291">
    <property type="entry name" value="NAD(P)-bd_dom_sf"/>
</dbReference>
<dbReference type="InterPro" id="IPR014031">
    <property type="entry name" value="Ketoacyl_synth_C"/>
</dbReference>
<reference evidence="10 11" key="1">
    <citation type="submission" date="2018-10" db="EMBL/GenBank/DDBJ databases">
        <title>Fifty Aureobasidium pullulans genomes reveal a recombining polyextremotolerant generalist.</title>
        <authorList>
            <person name="Gostincar C."/>
            <person name="Turk M."/>
            <person name="Zajc J."/>
            <person name="Gunde-Cimerman N."/>
        </authorList>
    </citation>
    <scope>NUCLEOTIDE SEQUENCE [LARGE SCALE GENOMIC DNA]</scope>
    <source>
        <strain evidence="10 11">EXF-6604</strain>
    </source>
</reference>
<evidence type="ECO:0000256" key="5">
    <source>
        <dbReference type="PROSITE-ProRule" id="PRU01363"/>
    </source>
</evidence>
<feature type="domain" description="Carrier" evidence="7">
    <location>
        <begin position="1690"/>
        <end position="1764"/>
    </location>
</feature>
<dbReference type="InterPro" id="IPR032821">
    <property type="entry name" value="PKS_assoc"/>
</dbReference>
<evidence type="ECO:0000259" key="7">
    <source>
        <dbReference type="PROSITE" id="PS50075"/>
    </source>
</evidence>
<dbReference type="PANTHER" id="PTHR43775">
    <property type="entry name" value="FATTY ACID SYNTHASE"/>
    <property type="match status" value="1"/>
</dbReference>
<evidence type="ECO:0000256" key="2">
    <source>
        <dbReference type="ARBA" id="ARBA00022553"/>
    </source>
</evidence>
<feature type="active site" description="Proton donor; for dehydratase activity" evidence="5">
    <location>
        <position position="1127"/>
    </location>
</feature>
<dbReference type="Gene3D" id="3.30.70.3290">
    <property type="match status" value="1"/>
</dbReference>
<dbReference type="SUPFAM" id="SSF53901">
    <property type="entry name" value="Thiolase-like"/>
    <property type="match status" value="1"/>
</dbReference>
<dbReference type="InterPro" id="IPR001227">
    <property type="entry name" value="Ac_transferase_dom_sf"/>
</dbReference>
<dbReference type="GO" id="GO:0004315">
    <property type="term" value="F:3-oxoacyl-[acyl-carrier-protein] synthase activity"/>
    <property type="evidence" value="ECO:0007669"/>
    <property type="project" value="InterPro"/>
</dbReference>
<dbReference type="InterPro" id="IPR042104">
    <property type="entry name" value="PKS_dehydratase_sf"/>
</dbReference>
<dbReference type="InterPro" id="IPR014030">
    <property type="entry name" value="Ketoacyl_synth_N"/>
</dbReference>
<feature type="region of interest" description="N-terminal hotdog fold" evidence="5">
    <location>
        <begin position="938"/>
        <end position="1053"/>
    </location>
</feature>
<dbReference type="Pfam" id="PF00550">
    <property type="entry name" value="PP-binding"/>
    <property type="match status" value="1"/>
</dbReference>
<dbReference type="GO" id="GO:0031177">
    <property type="term" value="F:phosphopantetheine binding"/>
    <property type="evidence" value="ECO:0007669"/>
    <property type="project" value="InterPro"/>
</dbReference>
<dbReference type="SMART" id="SM01294">
    <property type="entry name" value="PKS_PP_betabranch"/>
    <property type="match status" value="1"/>
</dbReference>
<dbReference type="InterPro" id="IPR020806">
    <property type="entry name" value="PKS_PP-bd"/>
</dbReference>
<feature type="region of interest" description="C-terminal hotdog fold" evidence="5">
    <location>
        <begin position="1068"/>
        <end position="1206"/>
    </location>
</feature>
<evidence type="ECO:0000256" key="3">
    <source>
        <dbReference type="ARBA" id="ARBA00022679"/>
    </source>
</evidence>
<dbReference type="PROSITE" id="PS52004">
    <property type="entry name" value="KS3_2"/>
    <property type="match status" value="1"/>
</dbReference>
<evidence type="ECO:0000256" key="4">
    <source>
        <dbReference type="ARBA" id="ARBA00023268"/>
    </source>
</evidence>
<evidence type="ECO:0000256" key="6">
    <source>
        <dbReference type="SAM" id="MobiDB-lite"/>
    </source>
</evidence>
<dbReference type="Pfam" id="PF16197">
    <property type="entry name" value="KAsynt_C_assoc"/>
    <property type="match status" value="1"/>
</dbReference>
<evidence type="ECO:0000313" key="11">
    <source>
        <dbReference type="Proteomes" id="UP000306584"/>
    </source>
</evidence>
<dbReference type="Gene3D" id="3.40.366.10">
    <property type="entry name" value="Malonyl-Coenzyme A Acyl Carrier Protein, domain 2"/>
    <property type="match status" value="1"/>
</dbReference>
<sequence length="1766" mass="190213">MRPTTHESSKTPIYTPMGVSSESCSSSEAELDLYENNMSDKDQNSLDIAIIGMGCRVPGGNNSPAELWTYLLNSQEASGDMPELRWQPYHGRNPLNTGTLEQTITKGYYLDRLEDFDPLFFAISPREAEQMDPQQRLALEVAWEALEDAGIAPQKLSGTNTAVYMGVNSDDYGKLILEDLQNVEAHMGVGTAYCGIPSRISYILNLLGPSFAVDAACASSLVAIHQARQALLMEETDLAIAGGVNALIGPGLTRVLQEAGAIAEDGKCRSFDDTAHGYGRGEGAGVVIMKKLSKALADNDHIVGVLKGSAVAADGRTLGIMAPNPDAQKLVAHAALQQARVPPSSISYIEAHATSTSLGDPAETGALAEVYGQGVRSADLGPCLIGSIKSNIGHLEAGAGVMGVIKALMVLQNRLVPAQVNLEVLNRKIDWENNMLLACKEPTNLKSPTSPFRAAIASYGYSGTVSHAIIEAAPEKIQPCSEESNLPTLLFLSAPQAERVQKAAETLARWLEGAGMGIPLQEVSTTLAARRGHHKYRSSVVATSKSDAISLLRKLSTGSSDALITRSTVSSSGSLGSVWVFSGHGSHWSGMGRELYKSSLPFAEAVHHMEPVIQQELGFSVIETILSGTFESTRVIQVMTFVMHVGIASVLLEISGPPSAIVGHSLGETAAAVIAGALTLVEGTLIVCRRAQLYQTVAGKGAMLVTSLSKDECHQRLAGSQDLTVAIDASPTSCVISGPKDTIATLKSDWTSEGIEMRSVDTDVAFHSSMLIPLGKPLLDMLEHDIFPCAPKIKLYSTSSKDSRAQGLRDAEYWVNNMISPVLLQNAVSSAVEDGYRAFVEVSSHPIVTHSIHETLQGCGVDDYLAIPTMLRNKVPLDNIFAAVGKLHCFGCPIEYTKERGQAWSSEVPKTVWLHKPYWRKVADVPFGKSTAHNPVSNDLLGHRTDIWGSDKALYETRIDETTKPFPGKHPLHGSEIVPAAVLITTFLNAKISTHLKDISLKIPVVVSPARDVQVLVEQEGITISSRLADQEGDGGSWVTNTTCATGSNDSLLAGAKLDIAQTSARLTRRLEPSFSIDYLASVGVSDMGFPWMVTVHLENDTEMLARVENNPENKPGMKTLWTSMLDSATSIASTIFHQDPKLRMPKSVAKIVKRSESDCPSAGYIYCRKAAAAFTSDILLCSEDGTVLIEIEAMTFAGIEGEVSTRADKSSQLHRLIWTPALPSESPYKFGHVIFLTNKGNELVMSYQSQLEAKGYSTCITDDLDQIRCIQQETIIVHVPRQATSKDDLFEVISESCSSLVTAAKVLGSMESPPKLLSVIARGDDASDLGHAPLYGLCRIIHSEHPEIWGGLFEEEDGLFPLSAIRYIQGQDIVRMDDGIPRTACLRSLSTRPTKTPITFRPGGTYLITGGLGALGLEIAAWMVKRGARRLLLLSRQKLPHRSTWSSHEKSSAVQKIMSMENAGATIIPISLDISEAGADSNLAEAIAKCNIPPVTGVVHAAGVLKDQLVKEITTEAFDAVLAPKIKGALNLDKLFPPGSLEFFTMFSSCGQLFGFPGQASYASGNAFLDCLAAQRRRLGDNASSMLWTSWRGLGMAASTEYINAELNARGISDITKEDGFAAWEEVSRHEIDHAVILRTIPLEADDPLPHPMLKDIGFRKPRQIADGQTSGGSLPLNARPTSGPALKTFITEIVVSCVASTLSVDEADVQMAVALSEMGMDSVMTVIFRSSMEKKLRIRVSPTLVWKCPTVNHLVNHLVVELEG</sequence>
<keyword evidence="2" id="KW-0597">Phosphoprotein</keyword>
<keyword evidence="1" id="KW-0596">Phosphopantetheine</keyword>
<dbReference type="SUPFAM" id="SSF51735">
    <property type="entry name" value="NAD(P)-binding Rossmann-fold domains"/>
    <property type="match status" value="2"/>
</dbReference>
<dbReference type="Gene3D" id="3.40.50.720">
    <property type="entry name" value="NAD(P)-binding Rossmann-like Domain"/>
    <property type="match status" value="1"/>
</dbReference>
<dbReference type="SUPFAM" id="SSF47336">
    <property type="entry name" value="ACP-like"/>
    <property type="match status" value="1"/>
</dbReference>
<dbReference type="PROSITE" id="PS52019">
    <property type="entry name" value="PKS_MFAS_DH"/>
    <property type="match status" value="1"/>
</dbReference>
<dbReference type="GO" id="GO:0006633">
    <property type="term" value="P:fatty acid biosynthetic process"/>
    <property type="evidence" value="ECO:0007669"/>
    <property type="project" value="InterPro"/>
</dbReference>
<dbReference type="CDD" id="cd00833">
    <property type="entry name" value="PKS"/>
    <property type="match status" value="1"/>
</dbReference>
<keyword evidence="4" id="KW-0511">Multifunctional enzyme</keyword>
<dbReference type="InterPro" id="IPR013968">
    <property type="entry name" value="PKS_KR"/>
</dbReference>
<dbReference type="PANTHER" id="PTHR43775:SF22">
    <property type="entry name" value="SYNTHASE, PUTATIVE (JCVI)-RELATED"/>
    <property type="match status" value="1"/>
</dbReference>
<dbReference type="Pfam" id="PF02801">
    <property type="entry name" value="Ketoacyl-synt_C"/>
    <property type="match status" value="1"/>
</dbReference>
<dbReference type="InterPro" id="IPR014043">
    <property type="entry name" value="Acyl_transferase_dom"/>
</dbReference>
<evidence type="ECO:0000259" key="8">
    <source>
        <dbReference type="PROSITE" id="PS52004"/>
    </source>
</evidence>
<name>A0A4S9LAR7_AURPU</name>
<dbReference type="Gene3D" id="3.40.47.10">
    <property type="match status" value="1"/>
</dbReference>
<keyword evidence="3" id="KW-0808">Transferase</keyword>
<feature type="domain" description="Ketosynthase family 3 (KS3)" evidence="8">
    <location>
        <begin position="45"/>
        <end position="472"/>
    </location>
</feature>
<dbReference type="InterPro" id="IPR020841">
    <property type="entry name" value="PKS_Beta-ketoAc_synthase_dom"/>
</dbReference>
<dbReference type="InterPro" id="IPR050091">
    <property type="entry name" value="PKS_NRPS_Biosynth_Enz"/>
</dbReference>
<dbReference type="SMART" id="SM00822">
    <property type="entry name" value="PKS_KR"/>
    <property type="match status" value="1"/>
</dbReference>
<dbReference type="Pfam" id="PF08659">
    <property type="entry name" value="KR"/>
    <property type="match status" value="1"/>
</dbReference>
<dbReference type="SUPFAM" id="SSF52151">
    <property type="entry name" value="FabD/lysophospholipase-like"/>
    <property type="match status" value="1"/>
</dbReference>
<feature type="region of interest" description="Disordered" evidence="6">
    <location>
        <begin position="1"/>
        <end position="21"/>
    </location>
</feature>
<dbReference type="Gene3D" id="1.10.1200.10">
    <property type="entry name" value="ACP-like"/>
    <property type="match status" value="1"/>
</dbReference>
<evidence type="ECO:0000259" key="9">
    <source>
        <dbReference type="PROSITE" id="PS52019"/>
    </source>
</evidence>
<dbReference type="InterPro" id="IPR016036">
    <property type="entry name" value="Malonyl_transacylase_ACP-bd"/>
</dbReference>
<dbReference type="InterPro" id="IPR057326">
    <property type="entry name" value="KR_dom"/>
</dbReference>
<dbReference type="Pfam" id="PF00698">
    <property type="entry name" value="Acyl_transf_1"/>
    <property type="match status" value="1"/>
</dbReference>
<proteinExistence type="predicted"/>
<dbReference type="InterPro" id="IPR009081">
    <property type="entry name" value="PP-bd_ACP"/>
</dbReference>
<feature type="active site" description="Proton acceptor; for dehydratase activity" evidence="5">
    <location>
        <position position="970"/>
    </location>
</feature>
<protein>
    <submittedName>
        <fullName evidence="10">Uncharacterized protein</fullName>
    </submittedName>
</protein>
<dbReference type="SUPFAM" id="SSF55048">
    <property type="entry name" value="Probable ACP-binding domain of malonyl-CoA ACP transacylase"/>
    <property type="match status" value="1"/>
</dbReference>
<dbReference type="SMART" id="SM00825">
    <property type="entry name" value="PKS_KS"/>
    <property type="match status" value="1"/>
</dbReference>
<gene>
    <name evidence="10" type="ORF">D6D01_04651</name>
</gene>
<dbReference type="GO" id="GO:0004312">
    <property type="term" value="F:fatty acid synthase activity"/>
    <property type="evidence" value="ECO:0007669"/>
    <property type="project" value="TreeGrafter"/>
</dbReference>
<evidence type="ECO:0000313" key="10">
    <source>
        <dbReference type="EMBL" id="THY26009.1"/>
    </source>
</evidence>
<dbReference type="Gene3D" id="3.10.129.110">
    <property type="entry name" value="Polyketide synthase dehydratase"/>
    <property type="match status" value="1"/>
</dbReference>
<organism evidence="10 11">
    <name type="scientific">Aureobasidium pullulans</name>
    <name type="common">Black yeast</name>
    <name type="synonym">Pullularia pullulans</name>
    <dbReference type="NCBI Taxonomy" id="5580"/>
    <lineage>
        <taxon>Eukaryota</taxon>
        <taxon>Fungi</taxon>
        <taxon>Dikarya</taxon>
        <taxon>Ascomycota</taxon>
        <taxon>Pezizomycotina</taxon>
        <taxon>Dothideomycetes</taxon>
        <taxon>Dothideomycetidae</taxon>
        <taxon>Dothideales</taxon>
        <taxon>Saccotheciaceae</taxon>
        <taxon>Aureobasidium</taxon>
    </lineage>
</organism>